<gene>
    <name evidence="3" type="ORF">ACFFHW_13850</name>
</gene>
<feature type="transmembrane region" description="Helical" evidence="1">
    <location>
        <begin position="6"/>
        <end position="26"/>
    </location>
</feature>
<dbReference type="InterPro" id="IPR011528">
    <property type="entry name" value="NERD"/>
</dbReference>
<feature type="transmembrane region" description="Helical" evidence="1">
    <location>
        <begin position="94"/>
        <end position="115"/>
    </location>
</feature>
<keyword evidence="1" id="KW-0472">Membrane</keyword>
<evidence type="ECO:0000313" key="3">
    <source>
        <dbReference type="EMBL" id="MFC0269054.1"/>
    </source>
</evidence>
<protein>
    <submittedName>
        <fullName evidence="3">Nuclease-related domain-containing protein</fullName>
    </submittedName>
</protein>
<reference evidence="3 4" key="1">
    <citation type="submission" date="2024-09" db="EMBL/GenBank/DDBJ databases">
        <authorList>
            <person name="Sun Q."/>
            <person name="Mori K."/>
        </authorList>
    </citation>
    <scope>NUCLEOTIDE SEQUENCE [LARGE SCALE GENOMIC DNA]</scope>
    <source>
        <strain evidence="3 4">CCM 7415</strain>
    </source>
</reference>
<feature type="domain" description="NERD" evidence="2">
    <location>
        <begin position="143"/>
        <end position="238"/>
    </location>
</feature>
<dbReference type="RefSeq" id="WP_019950953.1">
    <property type="nucleotide sequence ID" value="NZ_JBHLVX010000051.1"/>
</dbReference>
<proteinExistence type="predicted"/>
<feature type="transmembrane region" description="Helical" evidence="1">
    <location>
        <begin position="59"/>
        <end position="78"/>
    </location>
</feature>
<comment type="caution">
    <text evidence="3">The sequence shown here is derived from an EMBL/GenBank/DDBJ whole genome shotgun (WGS) entry which is preliminary data.</text>
</comment>
<keyword evidence="4" id="KW-1185">Reference proteome</keyword>
<dbReference type="Pfam" id="PF08378">
    <property type="entry name" value="NERD"/>
    <property type="match status" value="1"/>
</dbReference>
<organism evidence="3 4">
    <name type="scientific">Kushneria aurantia</name>
    <dbReference type="NCBI Taxonomy" id="504092"/>
    <lineage>
        <taxon>Bacteria</taxon>
        <taxon>Pseudomonadati</taxon>
        <taxon>Pseudomonadota</taxon>
        <taxon>Gammaproteobacteria</taxon>
        <taxon>Oceanospirillales</taxon>
        <taxon>Halomonadaceae</taxon>
        <taxon>Kushneria</taxon>
    </lineage>
</organism>
<keyword evidence="1" id="KW-1133">Transmembrane helix</keyword>
<dbReference type="EMBL" id="JBHLVX010000051">
    <property type="protein sequence ID" value="MFC0269054.1"/>
    <property type="molecule type" value="Genomic_DNA"/>
</dbReference>
<dbReference type="Proteomes" id="UP001589814">
    <property type="component" value="Unassembled WGS sequence"/>
</dbReference>
<evidence type="ECO:0000259" key="2">
    <source>
        <dbReference type="Pfam" id="PF08378"/>
    </source>
</evidence>
<evidence type="ECO:0000256" key="1">
    <source>
        <dbReference type="SAM" id="Phobius"/>
    </source>
</evidence>
<evidence type="ECO:0000313" key="4">
    <source>
        <dbReference type="Proteomes" id="UP001589814"/>
    </source>
</evidence>
<accession>A0ABV6G662</accession>
<sequence length="308" mass="34471">MDWLEYVLPLVFLTPLGATAVVVLGLRHLFQDKPGFSASGEHLRQSGHRFRERLAEARVQLFLACALGPVVAITPLIYGMGRMLFSSHQDWIEWSLYGLTTTVLALIVGAFMMILSYRISRLRLRLACAMSVTWQLEQLMLANEQMIHVFHDVPAEGASIDHVIVTRQGVFALTVKARRAPPGSASESPRLRLDGERLCFPDHEERSPLRDARRARRWLHIDLSRYCGSDIAVRGMLMLPGWSLDIEREQPDIDVIEESMLIERLERSASTPLEAPQHTAVIQRLAALAGDRPMHVPLSADSAKPAGA</sequence>
<keyword evidence="1" id="KW-0812">Transmembrane</keyword>
<name>A0ABV6G662_9GAMM</name>